<dbReference type="PANTHER" id="PTHR47413">
    <property type="entry name" value="LIPASE-LIKE PAD4"/>
    <property type="match status" value="1"/>
</dbReference>
<dbReference type="EMBL" id="CABITT030000004">
    <property type="protein sequence ID" value="VVB02258.1"/>
    <property type="molecule type" value="Genomic_DNA"/>
</dbReference>
<organism evidence="1 2">
    <name type="scientific">Arabis nemorensis</name>
    <dbReference type="NCBI Taxonomy" id="586526"/>
    <lineage>
        <taxon>Eukaryota</taxon>
        <taxon>Viridiplantae</taxon>
        <taxon>Streptophyta</taxon>
        <taxon>Embryophyta</taxon>
        <taxon>Tracheophyta</taxon>
        <taxon>Spermatophyta</taxon>
        <taxon>Magnoliopsida</taxon>
        <taxon>eudicotyledons</taxon>
        <taxon>Gunneridae</taxon>
        <taxon>Pentapetalae</taxon>
        <taxon>rosids</taxon>
        <taxon>malvids</taxon>
        <taxon>Brassicales</taxon>
        <taxon>Brassicaceae</taxon>
        <taxon>Arabideae</taxon>
        <taxon>Arabis</taxon>
    </lineage>
</organism>
<evidence type="ECO:0000313" key="1">
    <source>
        <dbReference type="EMBL" id="VVB02258.1"/>
    </source>
</evidence>
<protein>
    <submittedName>
        <fullName evidence="1">Uncharacterized protein</fullName>
    </submittedName>
</protein>
<keyword evidence="2" id="KW-1185">Reference proteome</keyword>
<dbReference type="AlphaFoldDB" id="A0A565BLM1"/>
<evidence type="ECO:0000313" key="2">
    <source>
        <dbReference type="Proteomes" id="UP000489600"/>
    </source>
</evidence>
<accession>A0A565BLM1</accession>
<dbReference type="PANTHER" id="PTHR47413:SF2">
    <property type="entry name" value="LIPASE-LIKE PAD4"/>
    <property type="match status" value="1"/>
</dbReference>
<proteinExistence type="predicted"/>
<comment type="caution">
    <text evidence="1">The sequence shown here is derived from an EMBL/GenBank/DDBJ whole genome shotgun (WGS) entry which is preliminary data.</text>
</comment>
<reference evidence="1" key="1">
    <citation type="submission" date="2019-07" db="EMBL/GenBank/DDBJ databases">
        <authorList>
            <person name="Dittberner H."/>
        </authorList>
    </citation>
    <scope>NUCLEOTIDE SEQUENCE [LARGE SCALE GENOMIC DNA]</scope>
</reference>
<name>A0A565BLM1_9BRAS</name>
<dbReference type="Proteomes" id="UP000489600">
    <property type="component" value="Unassembled WGS sequence"/>
</dbReference>
<dbReference type="OrthoDB" id="426718at2759"/>
<gene>
    <name evidence="1" type="ORF">ANE_LOCUS12702</name>
</gene>
<sequence>MEESRFETSELQASFMMSTPLWSDSWRLCNAANFSRSIQIHHVAGIMYVALPAVEMIQLGDLVGLEVAGVGVFSGLSAALASGEPPPMVDSAILNLFLQSKVSFSF</sequence>